<comment type="caution">
    <text evidence="1">The sequence shown here is derived from an EMBL/GenBank/DDBJ whole genome shotgun (WGS) entry which is preliminary data.</text>
</comment>
<proteinExistence type="predicted"/>
<dbReference type="EMBL" id="SBJO01000097">
    <property type="protein sequence ID" value="KAF9763128.1"/>
    <property type="molecule type" value="Genomic_DNA"/>
</dbReference>
<name>A0A9P6GYF9_9MICR</name>
<accession>A0A9P6GYF9</accession>
<evidence type="ECO:0000313" key="2">
    <source>
        <dbReference type="Proteomes" id="UP000740883"/>
    </source>
</evidence>
<evidence type="ECO:0000313" key="1">
    <source>
        <dbReference type="EMBL" id="KAF9763128.1"/>
    </source>
</evidence>
<keyword evidence="2" id="KW-1185">Reference proteome</keyword>
<dbReference type="Proteomes" id="UP000740883">
    <property type="component" value="Unassembled WGS sequence"/>
</dbReference>
<sequence>MNSYHRALGCTPQEVMDGKILDPGQQEAYKKSYEQRNEINLGELGPQVGDKVLYHYPIGKEIKLVADYDSSGVVVERSLGSATIQFQDGRVIRTALRNLKRLN</sequence>
<protein>
    <submittedName>
        <fullName evidence="1">Uncharacterized protein</fullName>
    </submittedName>
</protein>
<dbReference type="AlphaFoldDB" id="A0A9P6GYF9"/>
<organism evidence="1 2">
    <name type="scientific">Nosema granulosis</name>
    <dbReference type="NCBI Taxonomy" id="83296"/>
    <lineage>
        <taxon>Eukaryota</taxon>
        <taxon>Fungi</taxon>
        <taxon>Fungi incertae sedis</taxon>
        <taxon>Microsporidia</taxon>
        <taxon>Nosematidae</taxon>
        <taxon>Nosema</taxon>
    </lineage>
</organism>
<gene>
    <name evidence="1" type="ORF">NGRA_1488</name>
</gene>
<reference evidence="1 2" key="1">
    <citation type="journal article" date="2020" name="Genome Biol. Evol.">
        <title>Comparative genomics of strictly vertically transmitted, feminizing microsporidia endosymbionts of amphipod crustaceans.</title>
        <authorList>
            <person name="Cormier A."/>
            <person name="Chebbi M.A."/>
            <person name="Giraud I."/>
            <person name="Wattier R."/>
            <person name="Teixeira M."/>
            <person name="Gilbert C."/>
            <person name="Rigaud T."/>
            <person name="Cordaux R."/>
        </authorList>
    </citation>
    <scope>NUCLEOTIDE SEQUENCE [LARGE SCALE GENOMIC DNA]</scope>
    <source>
        <strain evidence="1 2">Ou3-Ou53</strain>
    </source>
</reference>